<dbReference type="InParanoid" id="A0A1S0TI26"/>
<dbReference type="EMBL" id="JH712771">
    <property type="protein sequence ID" value="EFO14345.2"/>
    <property type="molecule type" value="Genomic_DNA"/>
</dbReference>
<accession>A0A1S0TI26</accession>
<dbReference type="KEGG" id="loa:LOAG_14177"/>
<feature type="transmembrane region" description="Helical" evidence="2">
    <location>
        <begin position="57"/>
        <end position="77"/>
    </location>
</feature>
<keyword evidence="2" id="KW-1133">Transmembrane helix</keyword>
<dbReference type="CTD" id="9951655"/>
<feature type="region of interest" description="Disordered" evidence="1">
    <location>
        <begin position="1"/>
        <end position="27"/>
    </location>
</feature>
<reference evidence="3" key="1">
    <citation type="submission" date="2012-04" db="EMBL/GenBank/DDBJ databases">
        <title>The Genome Sequence of Loa loa.</title>
        <authorList>
            <consortium name="The Broad Institute Genome Sequencing Platform"/>
            <consortium name="Broad Institute Genome Sequencing Center for Infectious Disease"/>
            <person name="Nutman T.B."/>
            <person name="Fink D.L."/>
            <person name="Russ C."/>
            <person name="Young S."/>
            <person name="Zeng Q."/>
            <person name="Gargeya S."/>
            <person name="Alvarado L."/>
            <person name="Berlin A."/>
            <person name="Chapman S.B."/>
            <person name="Chen Z."/>
            <person name="Freedman E."/>
            <person name="Gellesch M."/>
            <person name="Goldberg J."/>
            <person name="Griggs A."/>
            <person name="Gujja S."/>
            <person name="Heilman E.R."/>
            <person name="Heiman D."/>
            <person name="Howarth C."/>
            <person name="Mehta T."/>
            <person name="Neiman D."/>
            <person name="Pearson M."/>
            <person name="Roberts A."/>
            <person name="Saif S."/>
            <person name="Shea T."/>
            <person name="Shenoy N."/>
            <person name="Sisk P."/>
            <person name="Stolte C."/>
            <person name="Sykes S."/>
            <person name="White J."/>
            <person name="Yandava C."/>
            <person name="Haas B."/>
            <person name="Henn M.R."/>
            <person name="Nusbaum C."/>
            <person name="Birren B."/>
        </authorList>
    </citation>
    <scope>NUCLEOTIDE SEQUENCE [LARGE SCALE GENOMIC DNA]</scope>
</reference>
<keyword evidence="2" id="KW-0472">Membrane</keyword>
<evidence type="ECO:0000256" key="2">
    <source>
        <dbReference type="SAM" id="Phobius"/>
    </source>
</evidence>
<evidence type="ECO:0000313" key="3">
    <source>
        <dbReference type="EMBL" id="EFO14345.2"/>
    </source>
</evidence>
<gene>
    <name evidence="3" type="ORF">LOAG_14177</name>
</gene>
<organism evidence="3">
    <name type="scientific">Loa loa</name>
    <name type="common">Eye worm</name>
    <name type="synonym">Filaria loa</name>
    <dbReference type="NCBI Taxonomy" id="7209"/>
    <lineage>
        <taxon>Eukaryota</taxon>
        <taxon>Metazoa</taxon>
        <taxon>Ecdysozoa</taxon>
        <taxon>Nematoda</taxon>
        <taxon>Chromadorea</taxon>
        <taxon>Rhabditida</taxon>
        <taxon>Spirurina</taxon>
        <taxon>Spiruromorpha</taxon>
        <taxon>Filarioidea</taxon>
        <taxon>Onchocercidae</taxon>
        <taxon>Loa</taxon>
    </lineage>
</organism>
<dbReference type="GeneID" id="9951655"/>
<proteinExistence type="predicted"/>
<dbReference type="AlphaFoldDB" id="A0A1S0TI26"/>
<sequence>MSSTSSKSTTTTTSASTTSSKTTASFTTTSPKTTIFLLTSPTIATPLALPAQVEAQYWWYWFCWWYPSCIVCLDFLLSGLKKRKRSGSIETCVN</sequence>
<dbReference type="RefSeq" id="XP_020301114.1">
    <property type="nucleotide sequence ID" value="XM_020448767.1"/>
</dbReference>
<keyword evidence="2" id="KW-0812">Transmembrane</keyword>
<evidence type="ECO:0000256" key="1">
    <source>
        <dbReference type="SAM" id="MobiDB-lite"/>
    </source>
</evidence>
<protein>
    <submittedName>
        <fullName evidence="3">Uncharacterized protein</fullName>
    </submittedName>
</protein>
<name>A0A1S0TI26_LOALO</name>